<feature type="compositionally biased region" description="Polar residues" evidence="4">
    <location>
        <begin position="195"/>
        <end position="209"/>
    </location>
</feature>
<reference evidence="6 7" key="1">
    <citation type="submission" date="2017-06" db="EMBL/GenBank/DDBJ databases">
        <title>Ant-infecting Ophiocordyceps genomes reveal a high diversity of potential behavioral manipulation genes and a possible major role for enterotoxins.</title>
        <authorList>
            <person name="De Bekker C."/>
            <person name="Evans H.C."/>
            <person name="Brachmann A."/>
            <person name="Hughes D.P."/>
        </authorList>
    </citation>
    <scope>NUCLEOTIDE SEQUENCE [LARGE SCALE GENOMIC DNA]</scope>
    <source>
        <strain evidence="6 7">1348a</strain>
    </source>
</reference>
<dbReference type="Proteomes" id="UP000224854">
    <property type="component" value="Unassembled WGS sequence"/>
</dbReference>
<dbReference type="GO" id="GO:0006281">
    <property type="term" value="P:DNA repair"/>
    <property type="evidence" value="ECO:0007669"/>
    <property type="project" value="UniProtKB-KW"/>
</dbReference>
<dbReference type="Pfam" id="PF07522">
    <property type="entry name" value="DRMBL"/>
    <property type="match status" value="1"/>
</dbReference>
<dbReference type="EMBL" id="NJEU01002269">
    <property type="protein sequence ID" value="PHH58403.1"/>
    <property type="molecule type" value="Genomic_DNA"/>
</dbReference>
<gene>
    <name evidence="6" type="ORF">CDD82_3081</name>
</gene>
<comment type="caution">
    <text evidence="6">The sequence shown here is derived from an EMBL/GenBank/DDBJ whole genome shotgun (WGS) entry which is preliminary data.</text>
</comment>
<feature type="region of interest" description="Disordered" evidence="4">
    <location>
        <begin position="158"/>
        <end position="237"/>
    </location>
</feature>
<keyword evidence="7" id="KW-1185">Reference proteome</keyword>
<evidence type="ECO:0000256" key="4">
    <source>
        <dbReference type="SAM" id="MobiDB-lite"/>
    </source>
</evidence>
<dbReference type="Gene3D" id="3.60.15.10">
    <property type="entry name" value="Ribonuclease Z/Hydroxyacylglutathione hydrolase-like"/>
    <property type="match status" value="1"/>
</dbReference>
<name>A0A2C5XSM3_9HYPO</name>
<dbReference type="InterPro" id="IPR036866">
    <property type="entry name" value="RibonucZ/Hydroxyglut_hydro"/>
</dbReference>
<keyword evidence="2" id="KW-0234">DNA repair</keyword>
<evidence type="ECO:0000313" key="6">
    <source>
        <dbReference type="EMBL" id="PHH58403.1"/>
    </source>
</evidence>
<dbReference type="InterPro" id="IPR011084">
    <property type="entry name" value="DRMBL"/>
</dbReference>
<dbReference type="OrthoDB" id="5561659at2759"/>
<accession>A0A2C5XSM3</accession>
<dbReference type="Gene3D" id="3.40.50.12650">
    <property type="match status" value="1"/>
</dbReference>
<evidence type="ECO:0000313" key="7">
    <source>
        <dbReference type="Proteomes" id="UP000224854"/>
    </source>
</evidence>
<feature type="compositionally biased region" description="Pro residues" evidence="4">
    <location>
        <begin position="158"/>
        <end position="170"/>
    </location>
</feature>
<dbReference type="AlphaFoldDB" id="A0A2C5XSM3"/>
<organism evidence="6 7">
    <name type="scientific">Ophiocordyceps australis</name>
    <dbReference type="NCBI Taxonomy" id="1399860"/>
    <lineage>
        <taxon>Eukaryota</taxon>
        <taxon>Fungi</taxon>
        <taxon>Dikarya</taxon>
        <taxon>Ascomycota</taxon>
        <taxon>Pezizomycotina</taxon>
        <taxon>Sordariomycetes</taxon>
        <taxon>Hypocreomycetidae</taxon>
        <taxon>Hypocreales</taxon>
        <taxon>Ophiocordycipitaceae</taxon>
        <taxon>Ophiocordyceps</taxon>
    </lineage>
</organism>
<proteinExistence type="predicted"/>
<sequence length="275" mass="29280">MLTGYMCANTPRPGCLTSNPSVRLHSCQFSHKCPVASNPAVVHIYPVVNDLSDAGLEQKGDLASLTSPSFSSSQPTNQQHHGLPLVIRFPFSRHSSYPELCAFVDAFKPRDIWPCTANLEQWARQGISISSLFAPYSSGTHFAHDALIPSLAPFSSPPCPNTCPASPPSQPSSNANAQTTDSAQTTIRPPLPPDSAQTTTPLYHPSSSQPHKRKHDDVDDSSQHSSTTSSIHPGHSLVRQDAYLSALASASGKQPSAPVTLLSVDGAHSAADEEL</sequence>
<keyword evidence="3" id="KW-0539">Nucleus</keyword>
<evidence type="ECO:0000256" key="3">
    <source>
        <dbReference type="ARBA" id="ARBA00023242"/>
    </source>
</evidence>
<evidence type="ECO:0000256" key="1">
    <source>
        <dbReference type="ARBA" id="ARBA00022763"/>
    </source>
</evidence>
<evidence type="ECO:0000259" key="5">
    <source>
        <dbReference type="Pfam" id="PF07522"/>
    </source>
</evidence>
<evidence type="ECO:0000256" key="2">
    <source>
        <dbReference type="ARBA" id="ARBA00023204"/>
    </source>
</evidence>
<keyword evidence="1" id="KW-0227">DNA damage</keyword>
<protein>
    <recommendedName>
        <fullName evidence="5">DNA repair metallo-beta-lactamase domain-containing protein</fullName>
    </recommendedName>
</protein>
<feature type="domain" description="DNA repair metallo-beta-lactamase" evidence="5">
    <location>
        <begin position="80"/>
        <end position="116"/>
    </location>
</feature>